<dbReference type="AlphaFoldDB" id="A0A7U7G5F5"/>
<dbReference type="RefSeq" id="WP_043559226.1">
    <property type="nucleotide sequence ID" value="NZ_CBLY010000004.1"/>
</dbReference>
<dbReference type="GO" id="GO:0016763">
    <property type="term" value="F:pentosyltransferase activity"/>
    <property type="evidence" value="ECO:0007669"/>
    <property type="project" value="TreeGrafter"/>
</dbReference>
<dbReference type="GO" id="GO:0010041">
    <property type="term" value="P:response to iron(III) ion"/>
    <property type="evidence" value="ECO:0007669"/>
    <property type="project" value="TreeGrafter"/>
</dbReference>
<dbReference type="PANTHER" id="PTHR33908:SF3">
    <property type="entry name" value="UNDECAPRENYL PHOSPHATE-ALPHA-4-AMINO-4-DEOXY-L-ARABINOSE ARABINOSYL TRANSFERASE"/>
    <property type="match status" value="1"/>
</dbReference>
<keyword evidence="5 8" id="KW-0812">Transmembrane</keyword>
<evidence type="ECO:0000256" key="4">
    <source>
        <dbReference type="ARBA" id="ARBA00022679"/>
    </source>
</evidence>
<dbReference type="PANTHER" id="PTHR33908">
    <property type="entry name" value="MANNOSYLTRANSFERASE YKCB-RELATED"/>
    <property type="match status" value="1"/>
</dbReference>
<keyword evidence="2" id="KW-1003">Cell membrane</keyword>
<keyword evidence="7 8" id="KW-0472">Membrane</keyword>
<dbReference type="Proteomes" id="UP000027590">
    <property type="component" value="Unassembled WGS sequence"/>
</dbReference>
<dbReference type="EMBL" id="CBLY010000004">
    <property type="protein sequence ID" value="CDG33476.1"/>
    <property type="molecule type" value="Genomic_DNA"/>
</dbReference>
<sequence>MPPKFRHYALLAVLAFLAALPGRMSLPPLDRDEPRYMQATAQMLSSGNFLDIRFQDQPRYLQPAGIYWLEAGAVKASEIITQDETLRHESWPYRIPSLLASICSILLTAWIGTRLFGFSTGLLAAGLLMVAPLFAAESRMATIDSTLLLDILCLQALLLCHFTDMQKGRTTPCRSSILYWSALGVGMMLKGPIVLIPALGTLISLSICLRSTALIRQLRAGWGWLLSVLIVLPWCLGIALVSHGEFFRRAVGHNLLGKIAHPQETHGFPPGYYLLLFLLAFWPGALAAIRSLPALWQRRAKPETLFLLCWIIPHWLIFECLATKLPHYVLPTYPAIAILVAASLTVWPLVPLRSLWTKLGVSLYALAWGLAGLLFCLAGPVLLYRMEGHLFADALIPALGSLPLLLAGLRLIWKQNWSGGALCAMGAALLTETGIFLCVIPHLTSIQLAPRIAESFRELRPCPDSALISPSYREPSLVFLTGGRARLLPPSQAAHELHDHARCDLALLDRKDDPAFQQELARLGTESILYDQFDGLNYSNGHRLHLRLYASSEKPTR</sequence>
<feature type="transmembrane region" description="Helical" evidence="8">
    <location>
        <begin position="390"/>
        <end position="409"/>
    </location>
</feature>
<feature type="transmembrane region" description="Helical" evidence="8">
    <location>
        <begin position="221"/>
        <end position="241"/>
    </location>
</feature>
<keyword evidence="4" id="KW-0808">Transferase</keyword>
<feature type="transmembrane region" description="Helical" evidence="8">
    <location>
        <begin position="304"/>
        <end position="325"/>
    </location>
</feature>
<feature type="transmembrane region" description="Helical" evidence="8">
    <location>
        <begin position="272"/>
        <end position="292"/>
    </location>
</feature>
<dbReference type="GO" id="GO:0005886">
    <property type="term" value="C:plasma membrane"/>
    <property type="evidence" value="ECO:0007669"/>
    <property type="project" value="UniProtKB-SubCell"/>
</dbReference>
<organism evidence="10 11">
    <name type="scientific">Parasaccharibacter apium</name>
    <dbReference type="NCBI Taxonomy" id="1510841"/>
    <lineage>
        <taxon>Bacteria</taxon>
        <taxon>Pseudomonadati</taxon>
        <taxon>Pseudomonadota</taxon>
        <taxon>Alphaproteobacteria</taxon>
        <taxon>Acetobacterales</taxon>
        <taxon>Acetobacteraceae</taxon>
        <taxon>Parasaccharibacter</taxon>
    </lineage>
</organism>
<dbReference type="GO" id="GO:0006493">
    <property type="term" value="P:protein O-linked glycosylation"/>
    <property type="evidence" value="ECO:0007669"/>
    <property type="project" value="InterPro"/>
</dbReference>
<evidence type="ECO:0000256" key="3">
    <source>
        <dbReference type="ARBA" id="ARBA00022676"/>
    </source>
</evidence>
<reference evidence="10 11" key="2">
    <citation type="journal article" date="2014" name="PLoS ONE">
        <title>Evolution of mitochondria reconstructed from the energy metabolism of living bacteria.</title>
        <authorList>
            <person name="Degli Esposti M."/>
            <person name="Chouaia B."/>
            <person name="Comandatore F."/>
            <person name="Crotti E."/>
            <person name="Sassera D."/>
            <person name="Lievens P.M."/>
            <person name="Daffonchio D."/>
            <person name="Bandi C."/>
        </authorList>
    </citation>
    <scope>NUCLEOTIDE SEQUENCE [LARGE SCALE GENOMIC DNA]</scope>
    <source>
        <strain evidence="11">AM169</strain>
    </source>
</reference>
<dbReference type="Pfam" id="PF13231">
    <property type="entry name" value="PMT_2"/>
    <property type="match status" value="1"/>
</dbReference>
<evidence type="ECO:0000259" key="9">
    <source>
        <dbReference type="Pfam" id="PF13231"/>
    </source>
</evidence>
<comment type="subcellular location">
    <subcellularLocation>
        <location evidence="1">Cell membrane</location>
        <topology evidence="1">Multi-pass membrane protein</topology>
    </subcellularLocation>
</comment>
<comment type="caution">
    <text evidence="10">The sequence shown here is derived from an EMBL/GenBank/DDBJ whole genome shotgun (WGS) entry which is preliminary data.</text>
</comment>
<protein>
    <recommendedName>
        <fullName evidence="9">Glycosyltransferase RgtA/B/C/D-like domain-containing protein</fullName>
    </recommendedName>
</protein>
<reference evidence="10 11" key="1">
    <citation type="journal article" date="2014" name="Genome Biol. Evol.">
        <title>Acetic acid bacteria genomes reveal functional traits for adaptation to life in insect guts.</title>
        <authorList>
            <person name="Chouaia B."/>
            <person name="Gaiarsa S."/>
            <person name="Crotti E."/>
            <person name="Comandatore F."/>
            <person name="Degli Esposti M."/>
            <person name="Ricci I."/>
            <person name="Alma A."/>
            <person name="Favia G."/>
            <person name="Bandi C."/>
            <person name="Daffonchio D."/>
        </authorList>
    </citation>
    <scope>NUCLEOTIDE SEQUENCE [LARGE SCALE GENOMIC DNA]</scope>
    <source>
        <strain evidence="11">AM169</strain>
    </source>
</reference>
<gene>
    <name evidence="10" type="ORF">SACS_0738</name>
</gene>
<evidence type="ECO:0000256" key="1">
    <source>
        <dbReference type="ARBA" id="ARBA00004651"/>
    </source>
</evidence>
<evidence type="ECO:0000313" key="10">
    <source>
        <dbReference type="EMBL" id="CDG33476.1"/>
    </source>
</evidence>
<dbReference type="GO" id="GO:0009103">
    <property type="term" value="P:lipopolysaccharide biosynthetic process"/>
    <property type="evidence" value="ECO:0007669"/>
    <property type="project" value="TreeGrafter"/>
</dbReference>
<keyword evidence="6 8" id="KW-1133">Transmembrane helix</keyword>
<keyword evidence="3" id="KW-0328">Glycosyltransferase</keyword>
<dbReference type="GO" id="GO:0000030">
    <property type="term" value="F:mannosyltransferase activity"/>
    <property type="evidence" value="ECO:0007669"/>
    <property type="project" value="InterPro"/>
</dbReference>
<proteinExistence type="predicted"/>
<feature type="transmembrane region" description="Helical" evidence="8">
    <location>
        <begin position="115"/>
        <end position="135"/>
    </location>
</feature>
<evidence type="ECO:0000256" key="7">
    <source>
        <dbReference type="ARBA" id="ARBA00023136"/>
    </source>
</evidence>
<feature type="transmembrane region" description="Helical" evidence="8">
    <location>
        <begin position="331"/>
        <end position="350"/>
    </location>
</feature>
<evidence type="ECO:0000256" key="8">
    <source>
        <dbReference type="SAM" id="Phobius"/>
    </source>
</evidence>
<feature type="domain" description="Glycosyltransferase RgtA/B/C/D-like" evidence="9">
    <location>
        <begin position="88"/>
        <end position="232"/>
    </location>
</feature>
<evidence type="ECO:0000256" key="2">
    <source>
        <dbReference type="ARBA" id="ARBA00022475"/>
    </source>
</evidence>
<evidence type="ECO:0000313" key="11">
    <source>
        <dbReference type="Proteomes" id="UP000027590"/>
    </source>
</evidence>
<name>A0A7U7G5F5_9PROT</name>
<evidence type="ECO:0000256" key="5">
    <source>
        <dbReference type="ARBA" id="ARBA00022692"/>
    </source>
</evidence>
<evidence type="ECO:0000256" key="6">
    <source>
        <dbReference type="ARBA" id="ARBA00022989"/>
    </source>
</evidence>
<accession>A0A7U7G5F5</accession>
<dbReference type="InterPro" id="IPR038731">
    <property type="entry name" value="RgtA/B/C-like"/>
</dbReference>
<feature type="transmembrane region" description="Helical" evidence="8">
    <location>
        <begin position="362"/>
        <end position="384"/>
    </location>
</feature>
<dbReference type="InterPro" id="IPR050297">
    <property type="entry name" value="LipidA_mod_glycosyltrf_83"/>
</dbReference>
<feature type="transmembrane region" description="Helical" evidence="8">
    <location>
        <begin position="177"/>
        <end position="209"/>
    </location>
</feature>
<feature type="transmembrane region" description="Helical" evidence="8">
    <location>
        <begin position="421"/>
        <end position="443"/>
    </location>
</feature>